<dbReference type="AlphaFoldDB" id="A0A354YZF8"/>
<protein>
    <submittedName>
        <fullName evidence="1">DUF2600 domain-containing protein</fullName>
    </submittedName>
</protein>
<accession>A0A354YZF8</accession>
<dbReference type="EMBL" id="DNZF01000253">
    <property type="protein sequence ID" value="HBK54599.1"/>
    <property type="molecule type" value="Genomic_DNA"/>
</dbReference>
<dbReference type="STRING" id="378794.GCA_001570625_01140"/>
<sequence length="369" mass="42403">MPGLVRKIQEPAHLLKQQGLRGGRVNLLSHYILFTLNQVKSQLKEWEQEARLCPNEELRKQALSSIQDKGFHCQGGAFFAVPYREKEILLLRLIIAYQTLCDYLDNLCDRAGCSDGKAFRQLHRSLEDALSMAEPSILPDYYSYYPSQDDGGYIGKLVRVCQSCVRQLPSYPAVYPDLIHLVRLYIDLQVIKHIDPWQREEELREWAKKQLYAYPGLCWQEFAAAAGSTLAVFALFGLASIQDLPPAESRKVVENYFPWICGLHILLDYFIDQEEDREGGDLNFTFYYADNRECISRLEDFISQSHAQSARLNDYDFSRVVVEGLLAMYLSDQKIAQRRLQAAARQLLAASGPNALKTFQLCRLVRKIF</sequence>
<proteinExistence type="predicted"/>
<comment type="caution">
    <text evidence="1">The sequence shown here is derived from an EMBL/GenBank/DDBJ whole genome shotgun (WGS) entry which is preliminary data.</text>
</comment>
<evidence type="ECO:0000313" key="2">
    <source>
        <dbReference type="Proteomes" id="UP000263273"/>
    </source>
</evidence>
<reference evidence="1 2" key="1">
    <citation type="journal article" date="2018" name="Nat. Biotechnol.">
        <title>A standardized bacterial taxonomy based on genome phylogeny substantially revises the tree of life.</title>
        <authorList>
            <person name="Parks D.H."/>
            <person name="Chuvochina M."/>
            <person name="Waite D.W."/>
            <person name="Rinke C."/>
            <person name="Skarshewski A."/>
            <person name="Chaumeil P.A."/>
            <person name="Hugenholtz P."/>
        </authorList>
    </citation>
    <scope>NUCLEOTIDE SEQUENCE [LARGE SCALE GENOMIC DNA]</scope>
    <source>
        <strain evidence="1">UBA10948</strain>
    </source>
</reference>
<dbReference type="RefSeq" id="WP_276619526.1">
    <property type="nucleotide sequence ID" value="NZ_DCDX01000154.1"/>
</dbReference>
<dbReference type="InterPro" id="IPR019712">
    <property type="entry name" value="YtpB-like"/>
</dbReference>
<dbReference type="Proteomes" id="UP000263273">
    <property type="component" value="Unassembled WGS sequence"/>
</dbReference>
<name>A0A354YZF8_9FIRM</name>
<dbReference type="Pfam" id="PF10776">
    <property type="entry name" value="DUF2600"/>
    <property type="match status" value="1"/>
</dbReference>
<organism evidence="1 2">
    <name type="scientific">Syntrophomonas wolfei</name>
    <dbReference type="NCBI Taxonomy" id="863"/>
    <lineage>
        <taxon>Bacteria</taxon>
        <taxon>Bacillati</taxon>
        <taxon>Bacillota</taxon>
        <taxon>Clostridia</taxon>
        <taxon>Eubacteriales</taxon>
        <taxon>Syntrophomonadaceae</taxon>
        <taxon>Syntrophomonas</taxon>
    </lineage>
</organism>
<evidence type="ECO:0000313" key="1">
    <source>
        <dbReference type="EMBL" id="HBK54599.1"/>
    </source>
</evidence>
<gene>
    <name evidence="1" type="ORF">DDZ44_11745</name>
</gene>